<evidence type="ECO:0000256" key="2">
    <source>
        <dbReference type="SAM" id="SignalP"/>
    </source>
</evidence>
<dbReference type="PROSITE" id="PS51257">
    <property type="entry name" value="PROKAR_LIPOPROTEIN"/>
    <property type="match status" value="1"/>
</dbReference>
<name>D1PR83_9FIRM</name>
<keyword evidence="4" id="KW-1185">Reference proteome</keyword>
<feature type="chain" id="PRO_5003026539" description="DUF4352 domain-containing protein" evidence="2">
    <location>
        <begin position="39"/>
        <end position="168"/>
    </location>
</feature>
<dbReference type="AlphaFoldDB" id="D1PR83"/>
<dbReference type="HOGENOM" id="CLU_104141_0_0_9"/>
<sequence length="168" mass="18514">MYQVRRAMIPKNKHFRQIRWTAIFLVLLLAGCAKTVRAKPDQTVSTALFDFAVSEAQPLTEYPGVTVPEDRRLISLMLTVTNTGAETLPVFARDFQFQWGEGAEDFGCCLDALDDRMMPYAQDLAAGESGGGLVLVLVPRDCTALTVAYEEQRADGTSAGTYFVEVPL</sequence>
<keyword evidence="1 2" id="KW-0732">Signal</keyword>
<dbReference type="STRING" id="411471.SUBVAR_06911"/>
<protein>
    <recommendedName>
        <fullName evidence="5">DUF4352 domain-containing protein</fullName>
    </recommendedName>
</protein>
<evidence type="ECO:0000313" key="3">
    <source>
        <dbReference type="EMBL" id="EFB74785.1"/>
    </source>
</evidence>
<dbReference type="Proteomes" id="UP000003438">
    <property type="component" value="Unassembled WGS sequence"/>
</dbReference>
<comment type="caution">
    <text evidence="3">The sequence shown here is derived from an EMBL/GenBank/DDBJ whole genome shotgun (WGS) entry which is preliminary data.</text>
</comment>
<organism evidence="3 4">
    <name type="scientific">Subdoligranulum variabile DSM 15176</name>
    <dbReference type="NCBI Taxonomy" id="411471"/>
    <lineage>
        <taxon>Bacteria</taxon>
        <taxon>Bacillati</taxon>
        <taxon>Bacillota</taxon>
        <taxon>Clostridia</taxon>
        <taxon>Eubacteriales</taxon>
        <taxon>Oscillospiraceae</taxon>
        <taxon>Subdoligranulum</taxon>
    </lineage>
</organism>
<dbReference type="InterPro" id="IPR029050">
    <property type="entry name" value="Immunoprotect_excell_Ig-like"/>
</dbReference>
<reference evidence="3" key="1">
    <citation type="submission" date="2009-12" db="EMBL/GenBank/DDBJ databases">
        <authorList>
            <person name="Weinstock G."/>
            <person name="Sodergren E."/>
            <person name="Clifton S."/>
            <person name="Fulton L."/>
            <person name="Fulton B."/>
            <person name="Courtney L."/>
            <person name="Fronick C."/>
            <person name="Harrison M."/>
            <person name="Strong C."/>
            <person name="Farmer C."/>
            <person name="Delahaunty K."/>
            <person name="Markovic C."/>
            <person name="Hall O."/>
            <person name="Minx P."/>
            <person name="Tomlinson C."/>
            <person name="Mitreva M."/>
            <person name="Nelson J."/>
            <person name="Hou S."/>
            <person name="Wollam A."/>
            <person name="Pepin K.H."/>
            <person name="Johnson M."/>
            <person name="Bhonagiri V."/>
            <person name="Nash W.E."/>
            <person name="Warren W."/>
            <person name="Chinwalla A."/>
            <person name="Mardis E.R."/>
            <person name="Wilson R.K."/>
        </authorList>
    </citation>
    <scope>NUCLEOTIDE SEQUENCE [LARGE SCALE GENOMIC DNA]</scope>
    <source>
        <strain evidence="3">DSM 15176</strain>
    </source>
</reference>
<accession>D1PR83</accession>
<evidence type="ECO:0008006" key="5">
    <source>
        <dbReference type="Google" id="ProtNLM"/>
    </source>
</evidence>
<dbReference type="Gene3D" id="2.60.40.1240">
    <property type="match status" value="1"/>
</dbReference>
<gene>
    <name evidence="3" type="ORF">SUBVAR_06911</name>
</gene>
<feature type="signal peptide" evidence="2">
    <location>
        <begin position="1"/>
        <end position="38"/>
    </location>
</feature>
<dbReference type="eggNOG" id="ENOG50333F0">
    <property type="taxonomic scope" value="Bacteria"/>
</dbReference>
<dbReference type="EMBL" id="ACBY02000056">
    <property type="protein sequence ID" value="EFB74785.1"/>
    <property type="molecule type" value="Genomic_DNA"/>
</dbReference>
<proteinExistence type="predicted"/>
<evidence type="ECO:0000256" key="1">
    <source>
        <dbReference type="ARBA" id="ARBA00022729"/>
    </source>
</evidence>
<evidence type="ECO:0000313" key="4">
    <source>
        <dbReference type="Proteomes" id="UP000003438"/>
    </source>
</evidence>